<feature type="signal peptide" evidence="1">
    <location>
        <begin position="1"/>
        <end position="19"/>
    </location>
</feature>
<dbReference type="AlphaFoldDB" id="A4JVJ9"/>
<organism evidence="2 3">
    <name type="scientific">Burkholderia vietnamiensis (strain G4 / LMG 22486)</name>
    <name type="common">Burkholderia cepacia (strain R1808)</name>
    <dbReference type="NCBI Taxonomy" id="269482"/>
    <lineage>
        <taxon>Bacteria</taxon>
        <taxon>Pseudomonadati</taxon>
        <taxon>Pseudomonadota</taxon>
        <taxon>Betaproteobacteria</taxon>
        <taxon>Burkholderiales</taxon>
        <taxon>Burkholderiaceae</taxon>
        <taxon>Burkholderia</taxon>
        <taxon>Burkholderia cepacia complex</taxon>
    </lineage>
</organism>
<dbReference type="KEGG" id="bvi:Bcep1808_7425"/>
<feature type="chain" id="PRO_5002671409" evidence="1">
    <location>
        <begin position="20"/>
        <end position="103"/>
    </location>
</feature>
<dbReference type="EMBL" id="CP000619">
    <property type="protein sequence ID" value="ABO60302.1"/>
    <property type="molecule type" value="Genomic_DNA"/>
</dbReference>
<evidence type="ECO:0000313" key="3">
    <source>
        <dbReference type="Proteomes" id="UP000002287"/>
    </source>
</evidence>
<gene>
    <name evidence="2" type="ordered locus">Bcep1808_7425</name>
</gene>
<name>A4JVJ9_BURVG</name>
<accession>A4JVJ9</accession>
<proteinExistence type="predicted"/>
<dbReference type="Proteomes" id="UP000002287">
    <property type="component" value="Plasmid pBVIE03"/>
</dbReference>
<keyword evidence="2" id="KW-0614">Plasmid</keyword>
<keyword evidence="1" id="KW-0732">Signal</keyword>
<reference evidence="2 3" key="1">
    <citation type="submission" date="2007-03" db="EMBL/GenBank/DDBJ databases">
        <title>Complete sequence of plasmid pBVIE03 of Burkholderia vietnamiensis G4.</title>
        <authorList>
            <consortium name="US DOE Joint Genome Institute"/>
            <person name="Copeland A."/>
            <person name="Lucas S."/>
            <person name="Lapidus A."/>
            <person name="Barry K."/>
            <person name="Detter J.C."/>
            <person name="Glavina del Rio T."/>
            <person name="Hammon N."/>
            <person name="Israni S."/>
            <person name="Dalin E."/>
            <person name="Tice H."/>
            <person name="Pitluck S."/>
            <person name="Chain P."/>
            <person name="Malfatti S."/>
            <person name="Shin M."/>
            <person name="Vergez L."/>
            <person name="Schmutz J."/>
            <person name="Larimer F."/>
            <person name="Land M."/>
            <person name="Hauser L."/>
            <person name="Kyrpides N."/>
            <person name="Tiedje J."/>
            <person name="Richardson P."/>
        </authorList>
    </citation>
    <scope>NUCLEOTIDE SEQUENCE [LARGE SCALE GENOMIC DNA]</scope>
    <source>
        <strain evidence="3">G4 / LMG 22486</strain>
        <plasmid evidence="2 3">pBVIE03</plasmid>
    </source>
</reference>
<sequence length="103" mass="11367">MRAFLLGLAILMAEPAAWADQIGRGPQIGWQVKQPIRFVVSGILRKDGSTDVIRPVHAIFEAPTDKDAVRQFEDEVGRRFRGYTLVGVLVDPIPPVGRCENGI</sequence>
<protein>
    <submittedName>
        <fullName evidence="2">Uncharacterized protein</fullName>
    </submittedName>
</protein>
<evidence type="ECO:0000256" key="1">
    <source>
        <dbReference type="SAM" id="SignalP"/>
    </source>
</evidence>
<dbReference type="HOGENOM" id="CLU_2258509_0_0_4"/>
<evidence type="ECO:0000313" key="2">
    <source>
        <dbReference type="EMBL" id="ABO60302.1"/>
    </source>
</evidence>
<geneLocation type="plasmid" evidence="2 3">
    <name>pBVIE03</name>
</geneLocation>